<comment type="caution">
    <text evidence="1">The sequence shown here is derived from an EMBL/GenBank/DDBJ whole genome shotgun (WGS) entry which is preliminary data.</text>
</comment>
<gene>
    <name evidence="1" type="ORF">B1J93_05740</name>
</gene>
<dbReference type="EMBL" id="MVIT01000053">
    <property type="protein sequence ID" value="OOV44500.1"/>
    <property type="molecule type" value="Genomic_DNA"/>
</dbReference>
<name>A0A1T1DUR4_9LEPT</name>
<sequence length="72" mass="8509">MTSDNPIIDKSLLGGILEYSICITLHTKLLEFLQKSHIWKSAKSPKKREFYMTRNRSELPDSNHKKRMFENL</sequence>
<evidence type="ECO:0000313" key="1">
    <source>
        <dbReference type="EMBL" id="OOV44500.1"/>
    </source>
</evidence>
<dbReference type="Proteomes" id="UP000191008">
    <property type="component" value="Unassembled WGS sequence"/>
</dbReference>
<reference evidence="1 2" key="1">
    <citation type="submission" date="2017-02" db="EMBL/GenBank/DDBJ databases">
        <title>Comparative genomic analysis of Brazilian Leptospira kirschneri strains of different serogroups.</title>
        <authorList>
            <person name="Moreno L.Z."/>
            <person name="Miraglia F."/>
            <person name="Kremer F.S."/>
            <person name="Eslabao M.R."/>
            <person name="Lilenbaum W."/>
            <person name="Dellagostin O.A."/>
            <person name="Moreno A.M."/>
        </authorList>
    </citation>
    <scope>NUCLEOTIDE SEQUENCE [LARGE SCALE GENOMIC DNA]</scope>
    <source>
        <strain evidence="1 2">M110/06</strain>
    </source>
</reference>
<accession>A0A1T1DUR4</accession>
<dbReference type="AlphaFoldDB" id="A0A1T1DUR4"/>
<organism evidence="1 2">
    <name type="scientific">Leptospira kirschneri serovar Pomona</name>
    <dbReference type="NCBI Taxonomy" id="561005"/>
    <lineage>
        <taxon>Bacteria</taxon>
        <taxon>Pseudomonadati</taxon>
        <taxon>Spirochaetota</taxon>
        <taxon>Spirochaetia</taxon>
        <taxon>Leptospirales</taxon>
        <taxon>Leptospiraceae</taxon>
        <taxon>Leptospira</taxon>
    </lineage>
</organism>
<protein>
    <submittedName>
        <fullName evidence="1">Uncharacterized protein</fullName>
    </submittedName>
</protein>
<evidence type="ECO:0000313" key="2">
    <source>
        <dbReference type="Proteomes" id="UP000191008"/>
    </source>
</evidence>
<proteinExistence type="predicted"/>